<protein>
    <recommendedName>
        <fullName evidence="6">BHLH domain-containing protein</fullName>
    </recommendedName>
</protein>
<reference evidence="7 8" key="1">
    <citation type="submission" date="2024-01" db="EMBL/GenBank/DDBJ databases">
        <authorList>
            <person name="Waweru B."/>
        </authorList>
    </citation>
    <scope>NUCLEOTIDE SEQUENCE [LARGE SCALE GENOMIC DNA]</scope>
</reference>
<evidence type="ECO:0000259" key="6">
    <source>
        <dbReference type="PROSITE" id="PS50888"/>
    </source>
</evidence>
<feature type="compositionally biased region" description="Basic and acidic residues" evidence="5">
    <location>
        <begin position="306"/>
        <end position="315"/>
    </location>
</feature>
<dbReference type="InterPro" id="IPR036638">
    <property type="entry name" value="HLH_DNA-bd_sf"/>
</dbReference>
<evidence type="ECO:0000256" key="5">
    <source>
        <dbReference type="SAM" id="MobiDB-lite"/>
    </source>
</evidence>
<dbReference type="InterPro" id="IPR011598">
    <property type="entry name" value="bHLH_dom"/>
</dbReference>
<name>A0AAV1SCC5_9ROSI</name>
<sequence>MSDGANTTAPIWNSCSFGMEMQTNELNCGPEQLANCFLNPNWDNSLDQSDPFESALSSIVSSPVASSANANAISNAGVGDDSFMIRELIGRLGNICNSGEISPQSYVNNSNNSTNTSCYNTPLNSPPKLKLSTMDSQMRGNLPILGNSLVNHPSLAPFPADFVERAARFSCFGSNNLGGLDEQFGVNESELINRLMPRVEPGKLSRISSNHSMKVTGSQPNVQESNKSSPQDGNLNSDKKFGRLSRPSTPENGDSREESSVSEQIPGGELSMKSQKDANARKRKSIPRGKAKETPSSSPSASDVKVAAENDESRAKRSKSAESNGSDKDTAKTKEEENGNQKQNKDNSKLPEPPKDYIHVRARRGQATDSHSLAERVRREKISERMKFLQDLVPGCNKVTGKAVMLDEIINYVQSLQRQVEFLSMKLSTVNPRMEINMETLLSKDIFQSRGSMQPGHCPLDSSAPVFPYGYQSQQGLALQNGMSGNAETHFSMNSLSAALRRSPSMQLPPLDGFGDAAAHQASTMWEDDLQSVVQMGFGQNHQQSFQGTVPSTQMKIEL</sequence>
<keyword evidence="8" id="KW-1185">Reference proteome</keyword>
<feature type="compositionally biased region" description="Basic and acidic residues" evidence="5">
    <location>
        <begin position="325"/>
        <end position="355"/>
    </location>
</feature>
<dbReference type="SMART" id="SM00353">
    <property type="entry name" value="HLH"/>
    <property type="match status" value="1"/>
</dbReference>
<dbReference type="GO" id="GO:0046983">
    <property type="term" value="F:protein dimerization activity"/>
    <property type="evidence" value="ECO:0007669"/>
    <property type="project" value="InterPro"/>
</dbReference>
<evidence type="ECO:0000256" key="2">
    <source>
        <dbReference type="ARBA" id="ARBA00023015"/>
    </source>
</evidence>
<evidence type="ECO:0000256" key="4">
    <source>
        <dbReference type="ARBA" id="ARBA00023242"/>
    </source>
</evidence>
<organism evidence="7 8">
    <name type="scientific">Dovyalis caffra</name>
    <dbReference type="NCBI Taxonomy" id="77055"/>
    <lineage>
        <taxon>Eukaryota</taxon>
        <taxon>Viridiplantae</taxon>
        <taxon>Streptophyta</taxon>
        <taxon>Embryophyta</taxon>
        <taxon>Tracheophyta</taxon>
        <taxon>Spermatophyta</taxon>
        <taxon>Magnoliopsida</taxon>
        <taxon>eudicotyledons</taxon>
        <taxon>Gunneridae</taxon>
        <taxon>Pentapetalae</taxon>
        <taxon>rosids</taxon>
        <taxon>fabids</taxon>
        <taxon>Malpighiales</taxon>
        <taxon>Salicaceae</taxon>
        <taxon>Flacourtieae</taxon>
        <taxon>Dovyalis</taxon>
    </lineage>
</organism>
<proteinExistence type="predicted"/>
<evidence type="ECO:0000313" key="7">
    <source>
        <dbReference type="EMBL" id="CAK7348925.1"/>
    </source>
</evidence>
<keyword evidence="2" id="KW-0805">Transcription regulation</keyword>
<dbReference type="AlphaFoldDB" id="A0AAV1SCC5"/>
<dbReference type="EMBL" id="CAWUPB010001173">
    <property type="protein sequence ID" value="CAK7348925.1"/>
    <property type="molecule type" value="Genomic_DNA"/>
</dbReference>
<dbReference type="GO" id="GO:0003700">
    <property type="term" value="F:DNA-binding transcription factor activity"/>
    <property type="evidence" value="ECO:0007669"/>
    <property type="project" value="TreeGrafter"/>
</dbReference>
<dbReference type="Proteomes" id="UP001314170">
    <property type="component" value="Unassembled WGS sequence"/>
</dbReference>
<feature type="compositionally biased region" description="Polar residues" evidence="5">
    <location>
        <begin position="206"/>
        <end position="236"/>
    </location>
</feature>
<keyword evidence="3" id="KW-0804">Transcription</keyword>
<evidence type="ECO:0000256" key="3">
    <source>
        <dbReference type="ARBA" id="ARBA00023163"/>
    </source>
</evidence>
<dbReference type="FunFam" id="4.10.280.10:FF:000002">
    <property type="entry name" value="Basic helix-loop-helix transcription factor"/>
    <property type="match status" value="1"/>
</dbReference>
<evidence type="ECO:0000313" key="8">
    <source>
        <dbReference type="Proteomes" id="UP001314170"/>
    </source>
</evidence>
<evidence type="ECO:0000256" key="1">
    <source>
        <dbReference type="ARBA" id="ARBA00004123"/>
    </source>
</evidence>
<keyword evidence="4" id="KW-0539">Nucleus</keyword>
<comment type="subcellular location">
    <subcellularLocation>
        <location evidence="1">Nucleus</location>
    </subcellularLocation>
</comment>
<feature type="domain" description="BHLH" evidence="6">
    <location>
        <begin position="366"/>
        <end position="416"/>
    </location>
</feature>
<comment type="caution">
    <text evidence="7">The sequence shown here is derived from an EMBL/GenBank/DDBJ whole genome shotgun (WGS) entry which is preliminary data.</text>
</comment>
<dbReference type="Pfam" id="PF00010">
    <property type="entry name" value="HLH"/>
    <property type="match status" value="1"/>
</dbReference>
<dbReference type="GO" id="GO:0005634">
    <property type="term" value="C:nucleus"/>
    <property type="evidence" value="ECO:0007669"/>
    <property type="project" value="UniProtKB-SubCell"/>
</dbReference>
<dbReference type="SUPFAM" id="SSF47459">
    <property type="entry name" value="HLH, helix-loop-helix DNA-binding domain"/>
    <property type="match status" value="1"/>
</dbReference>
<dbReference type="InterPro" id="IPR024097">
    <property type="entry name" value="bHLH_ZIP_TF"/>
</dbReference>
<dbReference type="PANTHER" id="PTHR12565:SF444">
    <property type="entry name" value="TRANSCRIPTION FACTOR BHLH62-RELATED"/>
    <property type="match status" value="1"/>
</dbReference>
<gene>
    <name evidence="7" type="ORF">DCAF_LOCUS21634</name>
</gene>
<accession>A0AAV1SCC5</accession>
<dbReference type="PANTHER" id="PTHR12565">
    <property type="entry name" value="STEROL REGULATORY ELEMENT-BINDING PROTEIN"/>
    <property type="match status" value="1"/>
</dbReference>
<feature type="region of interest" description="Disordered" evidence="5">
    <location>
        <begin position="204"/>
        <end position="355"/>
    </location>
</feature>
<dbReference type="Gene3D" id="4.10.280.10">
    <property type="entry name" value="Helix-loop-helix DNA-binding domain"/>
    <property type="match status" value="1"/>
</dbReference>
<dbReference type="PROSITE" id="PS50888">
    <property type="entry name" value="BHLH"/>
    <property type="match status" value="1"/>
</dbReference>
<dbReference type="CDD" id="cd18919">
    <property type="entry name" value="bHLH_AtBPE_like"/>
    <property type="match status" value="1"/>
</dbReference>